<organism evidence="1 2">
    <name type="scientific">Saccharibacillus sacchari</name>
    <dbReference type="NCBI Taxonomy" id="456493"/>
    <lineage>
        <taxon>Bacteria</taxon>
        <taxon>Bacillati</taxon>
        <taxon>Bacillota</taxon>
        <taxon>Bacilli</taxon>
        <taxon>Bacillales</taxon>
        <taxon>Paenibacillaceae</taxon>
        <taxon>Saccharibacillus</taxon>
    </lineage>
</organism>
<gene>
    <name evidence="1" type="ORF">WKI47_22440</name>
</gene>
<evidence type="ECO:0000313" key="2">
    <source>
        <dbReference type="Proteomes" id="UP001380953"/>
    </source>
</evidence>
<reference evidence="1" key="1">
    <citation type="submission" date="2024-03" db="EMBL/GenBank/DDBJ databases">
        <title>Whole genome sequecning of epiphytes from Marcgravia umbellata leaves.</title>
        <authorList>
            <person name="Kumar G."/>
            <person name="Savka M.A."/>
        </authorList>
    </citation>
    <scope>NUCLEOTIDE SEQUENCE</scope>
    <source>
        <strain evidence="1">RIT_BL5</strain>
    </source>
</reference>
<accession>A0ACC6PI75</accession>
<comment type="caution">
    <text evidence="1">The sequence shown here is derived from an EMBL/GenBank/DDBJ whole genome shotgun (WGS) entry which is preliminary data.</text>
</comment>
<name>A0ACC6PI75_9BACL</name>
<dbReference type="EMBL" id="JBBKAR010000056">
    <property type="protein sequence ID" value="MEJ8306679.1"/>
    <property type="molecule type" value="Genomic_DNA"/>
</dbReference>
<keyword evidence="2" id="KW-1185">Reference proteome</keyword>
<dbReference type="Proteomes" id="UP001380953">
    <property type="component" value="Unassembled WGS sequence"/>
</dbReference>
<proteinExistence type="predicted"/>
<sequence>MTALFGIFFLAFIVFFFMCCFNILRKNAKKLKRNGLIAIGCFVISMIAVSLSGSVTVTPKEEATAASKSAAETVATPAAEPATEPTAEEATTAEAPAKEEAAANEPTQEEWEASYREIVLNETESYITSSAKKALSKDGYESALGVIEMYSARVGTEQLDGYSRLAAAVKANDLDETKAIYKELGGEDFPELSQDAEPVDFTAAAEAPVASGEAATISKSEYDRVKDGMSYKEVANIIGGEGEALSESGSPGEEYYTIMVMYYGDDASTGANANFIFQGDKLINKAQFSLK</sequence>
<evidence type="ECO:0000313" key="1">
    <source>
        <dbReference type="EMBL" id="MEJ8306679.1"/>
    </source>
</evidence>
<protein>
    <submittedName>
        <fullName evidence="1">DUF3862 domain-containing protein</fullName>
    </submittedName>
</protein>